<feature type="compositionally biased region" description="Low complexity" evidence="1">
    <location>
        <begin position="68"/>
        <end position="80"/>
    </location>
</feature>
<dbReference type="Pfam" id="PF01585">
    <property type="entry name" value="G-patch"/>
    <property type="match status" value="1"/>
</dbReference>
<evidence type="ECO:0000256" key="1">
    <source>
        <dbReference type="SAM" id="MobiDB-lite"/>
    </source>
</evidence>
<feature type="domain" description="G-patch" evidence="2">
    <location>
        <begin position="152"/>
        <end position="200"/>
    </location>
</feature>
<feature type="region of interest" description="Disordered" evidence="1">
    <location>
        <begin position="30"/>
        <end position="50"/>
    </location>
</feature>
<feature type="compositionally biased region" description="Low complexity" evidence="1">
    <location>
        <begin position="31"/>
        <end position="50"/>
    </location>
</feature>
<dbReference type="InterPro" id="IPR000467">
    <property type="entry name" value="G_patch_dom"/>
</dbReference>
<organism evidence="3 4">
    <name type="scientific">Acrodontium crateriforme</name>
    <dbReference type="NCBI Taxonomy" id="150365"/>
    <lineage>
        <taxon>Eukaryota</taxon>
        <taxon>Fungi</taxon>
        <taxon>Dikarya</taxon>
        <taxon>Ascomycota</taxon>
        <taxon>Pezizomycotina</taxon>
        <taxon>Dothideomycetes</taxon>
        <taxon>Dothideomycetidae</taxon>
        <taxon>Mycosphaerellales</taxon>
        <taxon>Teratosphaeriaceae</taxon>
        <taxon>Acrodontium</taxon>
    </lineage>
</organism>
<dbReference type="InterPro" id="IPR039146">
    <property type="entry name" value="GPANK1"/>
</dbReference>
<dbReference type="GO" id="GO:0003676">
    <property type="term" value="F:nucleic acid binding"/>
    <property type="evidence" value="ECO:0007669"/>
    <property type="project" value="InterPro"/>
</dbReference>
<dbReference type="EMBL" id="CP138592">
    <property type="protein sequence ID" value="WPH04645.1"/>
    <property type="molecule type" value="Genomic_DNA"/>
</dbReference>
<keyword evidence="4" id="KW-1185">Reference proteome</keyword>
<evidence type="ECO:0000259" key="2">
    <source>
        <dbReference type="PROSITE" id="PS50174"/>
    </source>
</evidence>
<gene>
    <name evidence="3" type="ORF">R9X50_00753800</name>
</gene>
<dbReference type="SMART" id="SM00443">
    <property type="entry name" value="G_patch"/>
    <property type="match status" value="1"/>
</dbReference>
<reference evidence="3 4" key="1">
    <citation type="submission" date="2023-11" db="EMBL/GenBank/DDBJ databases">
        <title>An acidophilic fungus is an integral part of prey digestion in a carnivorous sundew plant.</title>
        <authorList>
            <person name="Tsai I.J."/>
        </authorList>
    </citation>
    <scope>NUCLEOTIDE SEQUENCE [LARGE SCALE GENOMIC DNA]</scope>
    <source>
        <strain evidence="3">169a</strain>
    </source>
</reference>
<evidence type="ECO:0000313" key="3">
    <source>
        <dbReference type="EMBL" id="WPH04645.1"/>
    </source>
</evidence>
<feature type="compositionally biased region" description="Low complexity" evidence="1">
    <location>
        <begin position="93"/>
        <end position="105"/>
    </location>
</feature>
<dbReference type="Proteomes" id="UP001303373">
    <property type="component" value="Chromosome 13"/>
</dbReference>
<dbReference type="AlphaFoldDB" id="A0AAQ3MBC3"/>
<feature type="region of interest" description="Disordered" evidence="1">
    <location>
        <begin position="246"/>
        <end position="268"/>
    </location>
</feature>
<protein>
    <recommendedName>
        <fullName evidence="2">G-patch domain-containing protein</fullName>
    </recommendedName>
</protein>
<proteinExistence type="predicted"/>
<dbReference type="PANTHER" id="PTHR20923:SF1">
    <property type="entry name" value="G PATCH DOMAIN AND ANKYRIN REPEAT-CONTAINING PROTEIN 1"/>
    <property type="match status" value="1"/>
</dbReference>
<evidence type="ECO:0000313" key="4">
    <source>
        <dbReference type="Proteomes" id="UP001303373"/>
    </source>
</evidence>
<dbReference type="PANTHER" id="PTHR20923">
    <property type="entry name" value="BAT4 PROTEIN-RELATED"/>
    <property type="match status" value="1"/>
</dbReference>
<dbReference type="PROSITE" id="PS50174">
    <property type="entry name" value="G_PATCH"/>
    <property type="match status" value="1"/>
</dbReference>
<accession>A0AAQ3MBC3</accession>
<sequence length="268" mass="28957">MTEPDGDEYEVPLRDQRYFGAGIKRKRVQFVPSSSGSSNVSPSSATKSSTSAADKYLSIVFNKASSTHTTASAGAASGSHKIAGTGSVEDSTSDTPTTLKTSTSSNQDHKELPTLCEICEGPIYASAPHAHESSIAHQVRVQHSHPPSHLDRSRKGLAVMQTYGWDPDSRRGLGVGGQGVLHPIKAISNLDRRGLGAKFAKSTASKEKTPTLDAGKAKLLDVANKQKAQSLRNTFFRSEEVEKYLGEQEHAENDGHLDLEAFRQTRRR</sequence>
<feature type="region of interest" description="Disordered" evidence="1">
    <location>
        <begin position="68"/>
        <end position="109"/>
    </location>
</feature>
<name>A0AAQ3MBC3_9PEZI</name>